<accession>A0A1M7UCE7</accession>
<protein>
    <submittedName>
        <fullName evidence="1">Uncharacterized protein</fullName>
    </submittedName>
</protein>
<evidence type="ECO:0000313" key="1">
    <source>
        <dbReference type="EMBL" id="SHN80547.1"/>
    </source>
</evidence>
<keyword evidence="2" id="KW-1185">Reference proteome</keyword>
<reference evidence="2" key="1">
    <citation type="submission" date="2016-11" db="EMBL/GenBank/DDBJ databases">
        <authorList>
            <person name="Varghese N."/>
            <person name="Submissions S."/>
        </authorList>
    </citation>
    <scope>NUCLEOTIDE SEQUENCE [LARGE SCALE GENOMIC DNA]</scope>
    <source>
        <strain evidence="2">GAS401</strain>
    </source>
</reference>
<gene>
    <name evidence="1" type="ORF">SAMN05444170_4416</name>
</gene>
<dbReference type="AlphaFoldDB" id="A0A1M7UCE7"/>
<dbReference type="EMBL" id="LT670849">
    <property type="protein sequence ID" value="SHN80547.1"/>
    <property type="molecule type" value="Genomic_DNA"/>
</dbReference>
<name>A0A1M7UCE7_9BRAD</name>
<dbReference type="Proteomes" id="UP000184096">
    <property type="component" value="Chromosome I"/>
</dbReference>
<proteinExistence type="predicted"/>
<evidence type="ECO:0000313" key="2">
    <source>
        <dbReference type="Proteomes" id="UP000184096"/>
    </source>
</evidence>
<sequence>MRGPVSPGLIFSRFQAPAYDCGQRVSPTLISAAIKISTKVTIIQFWNGMPISVT</sequence>
<organism evidence="1 2">
    <name type="scientific">Bradyrhizobium erythrophlei</name>
    <dbReference type="NCBI Taxonomy" id="1437360"/>
    <lineage>
        <taxon>Bacteria</taxon>
        <taxon>Pseudomonadati</taxon>
        <taxon>Pseudomonadota</taxon>
        <taxon>Alphaproteobacteria</taxon>
        <taxon>Hyphomicrobiales</taxon>
        <taxon>Nitrobacteraceae</taxon>
        <taxon>Bradyrhizobium</taxon>
    </lineage>
</organism>